<keyword evidence="4" id="KW-0539">Nucleus</keyword>
<protein>
    <recommendedName>
        <fullName evidence="8">Ribosomal RNA processing protein 1 homolog</fullName>
    </recommendedName>
</protein>
<feature type="compositionally biased region" description="Basic residues" evidence="5">
    <location>
        <begin position="350"/>
        <end position="363"/>
    </location>
</feature>
<keyword evidence="3" id="KW-0698">rRNA processing</keyword>
<evidence type="ECO:0000256" key="5">
    <source>
        <dbReference type="SAM" id="MobiDB-lite"/>
    </source>
</evidence>
<feature type="region of interest" description="Disordered" evidence="5">
    <location>
        <begin position="297"/>
        <end position="317"/>
    </location>
</feature>
<gene>
    <name evidence="6" type="ORF">PIB30_008181</name>
</gene>
<feature type="compositionally biased region" description="Basic residues" evidence="5">
    <location>
        <begin position="437"/>
        <end position="447"/>
    </location>
</feature>
<feature type="region of interest" description="Disordered" evidence="5">
    <location>
        <begin position="487"/>
        <end position="537"/>
    </location>
</feature>
<keyword evidence="7" id="KW-1185">Reference proteome</keyword>
<dbReference type="PANTHER" id="PTHR13026">
    <property type="entry name" value="NNP-1 PROTEIN NOVEL NUCLEAR PROTEIN 1 NOP52"/>
    <property type="match status" value="1"/>
</dbReference>
<evidence type="ECO:0000256" key="4">
    <source>
        <dbReference type="ARBA" id="ARBA00023242"/>
    </source>
</evidence>
<dbReference type="Proteomes" id="UP001341840">
    <property type="component" value="Unassembled WGS sequence"/>
</dbReference>
<feature type="region of interest" description="Disordered" evidence="5">
    <location>
        <begin position="418"/>
        <end position="463"/>
    </location>
</feature>
<sequence length="558" mass="61670">MENDSEQQMGRSLVKQLACCNKTIRDKALRVLLKTWLPSLSDHLSDDDAKKLWKGLFYCFWHSDKPLPQAELANRLSALLLSLSSTSFSLQYLSTFFLTMRREWPSIDALRLDKFYLLIRRFISTLFSLLKKNSWDLELVRQYVDVLDKGTFSAEDKFQGSNGVNYHFATVFLEELRPFLPVRVEVLEILFAPFFSVIGRVPDRVLLGKIKSGLFDVLLKNGRRLLEARKGGEEVGSEEDAAVLGTVGLVMGFSGRLYGIGSDPGCCQGNRKVLFGIHEQFLTLEKDAAASRLEFSIPDSVDEDDDEEVPTLVPIDNGMEVDAQEAEAEAEGEDLANGKVLKKCKKDKKVGGGKKAKKKKKKKGGNDENDSENVANENGGDLNGEQVDDESNLLLNEAVMSNLRKQFEKVAAEEGFDDDGVASACDSPDSTSAGTVSKKRKRTKNLKGKQSQNSDMNGGDADDDAALAKIGEKSAKKVRFSMKNNLVWKPHTPLPPQSLRLPASAAPRGSALKKGVPPGPIREMLPPTKKPKAKKARRVIKGVVGPVKRLKKLRTRSA</sequence>
<feature type="region of interest" description="Disordered" evidence="5">
    <location>
        <begin position="350"/>
        <end position="393"/>
    </location>
</feature>
<proteinExistence type="inferred from homology"/>
<organism evidence="6 7">
    <name type="scientific">Stylosanthes scabra</name>
    <dbReference type="NCBI Taxonomy" id="79078"/>
    <lineage>
        <taxon>Eukaryota</taxon>
        <taxon>Viridiplantae</taxon>
        <taxon>Streptophyta</taxon>
        <taxon>Embryophyta</taxon>
        <taxon>Tracheophyta</taxon>
        <taxon>Spermatophyta</taxon>
        <taxon>Magnoliopsida</taxon>
        <taxon>eudicotyledons</taxon>
        <taxon>Gunneridae</taxon>
        <taxon>Pentapetalae</taxon>
        <taxon>rosids</taxon>
        <taxon>fabids</taxon>
        <taxon>Fabales</taxon>
        <taxon>Fabaceae</taxon>
        <taxon>Papilionoideae</taxon>
        <taxon>50 kb inversion clade</taxon>
        <taxon>dalbergioids sensu lato</taxon>
        <taxon>Dalbergieae</taxon>
        <taxon>Pterocarpus clade</taxon>
        <taxon>Stylosanthes</taxon>
    </lineage>
</organism>
<dbReference type="PANTHER" id="PTHR13026:SF0">
    <property type="entry name" value="RIBOSOMAL RNA PROCESSING 1B"/>
    <property type="match status" value="1"/>
</dbReference>
<name>A0ABU6Z1V0_9FABA</name>
<evidence type="ECO:0000256" key="2">
    <source>
        <dbReference type="ARBA" id="ARBA00006374"/>
    </source>
</evidence>
<evidence type="ECO:0000313" key="6">
    <source>
        <dbReference type="EMBL" id="MED6216484.1"/>
    </source>
</evidence>
<comment type="similarity">
    <text evidence="2">Belongs to the RRP1 family.</text>
</comment>
<accession>A0ABU6Z1V0</accession>
<reference evidence="6 7" key="1">
    <citation type="journal article" date="2023" name="Plants (Basel)">
        <title>Bridging the Gap: Combining Genomics and Transcriptomics Approaches to Understand Stylosanthes scabra, an Orphan Legume from the Brazilian Caatinga.</title>
        <authorList>
            <person name="Ferreira-Neto J.R.C."/>
            <person name="da Silva M.D."/>
            <person name="Binneck E."/>
            <person name="de Melo N.F."/>
            <person name="da Silva R.H."/>
            <person name="de Melo A.L.T.M."/>
            <person name="Pandolfi V."/>
            <person name="Bustamante F.O."/>
            <person name="Brasileiro-Vidal A.C."/>
            <person name="Benko-Iseppon A.M."/>
        </authorList>
    </citation>
    <scope>NUCLEOTIDE SEQUENCE [LARGE SCALE GENOMIC DNA]</scope>
    <source>
        <tissue evidence="6">Leaves</tissue>
    </source>
</reference>
<evidence type="ECO:0000313" key="7">
    <source>
        <dbReference type="Proteomes" id="UP001341840"/>
    </source>
</evidence>
<dbReference type="InterPro" id="IPR010301">
    <property type="entry name" value="RRP1"/>
</dbReference>
<dbReference type="Pfam" id="PF05997">
    <property type="entry name" value="Nop52"/>
    <property type="match status" value="1"/>
</dbReference>
<dbReference type="EMBL" id="JASCZI010271878">
    <property type="protein sequence ID" value="MED6216484.1"/>
    <property type="molecule type" value="Genomic_DNA"/>
</dbReference>
<comment type="caution">
    <text evidence="6">The sequence shown here is derived from an EMBL/GenBank/DDBJ whole genome shotgun (WGS) entry which is preliminary data.</text>
</comment>
<comment type="subcellular location">
    <subcellularLocation>
        <location evidence="1">Nucleus</location>
    </subcellularLocation>
</comment>
<evidence type="ECO:0000256" key="3">
    <source>
        <dbReference type="ARBA" id="ARBA00022552"/>
    </source>
</evidence>
<feature type="compositionally biased region" description="Acidic residues" evidence="5">
    <location>
        <begin position="300"/>
        <end position="309"/>
    </location>
</feature>
<evidence type="ECO:0008006" key="8">
    <source>
        <dbReference type="Google" id="ProtNLM"/>
    </source>
</evidence>
<evidence type="ECO:0000256" key="1">
    <source>
        <dbReference type="ARBA" id="ARBA00004123"/>
    </source>
</evidence>